<dbReference type="SUPFAM" id="SSF81901">
    <property type="entry name" value="HCP-like"/>
    <property type="match status" value="1"/>
</dbReference>
<dbReference type="Proteomes" id="UP000030017">
    <property type="component" value="Unassembled WGS sequence"/>
</dbReference>
<dbReference type="InterPro" id="IPR052748">
    <property type="entry name" value="ISR_Activator"/>
</dbReference>
<reference evidence="3 4" key="1">
    <citation type="submission" date="2013-08" db="EMBL/GenBank/DDBJ databases">
        <title>Genome sequencing of Lysobacter.</title>
        <authorList>
            <person name="Zhang S."/>
            <person name="Wang G."/>
        </authorList>
    </citation>
    <scope>NUCLEOTIDE SEQUENCE [LARGE SCALE GENOMIC DNA]</scope>
    <source>
        <strain evidence="3 4">Ko07</strain>
    </source>
</reference>
<dbReference type="InterPro" id="IPR011990">
    <property type="entry name" value="TPR-like_helical_dom_sf"/>
</dbReference>
<protein>
    <recommendedName>
        <fullName evidence="5">Sel1 repeat family protein</fullName>
    </recommendedName>
</protein>
<comment type="caution">
    <text evidence="3">The sequence shown here is derived from an EMBL/GenBank/DDBJ whole genome shotgun (WGS) entry which is preliminary data.</text>
</comment>
<gene>
    <name evidence="3" type="ORF">N792_09415</name>
</gene>
<sequence length="355" mass="38208">MQSRAIATFALLLSGALLAACGRTGDPVPQQQTVAQPKASAPAPTPEPVTDMTDVTHMGDVGPVPLSLEASLAALERGDDVAARTGFQALAQQGDAEARYQLGQMLADGRGGPKSEADAVAWLRKAADQGHENADYLWGAMVLWREPPATAEERSLGLAAIRRAAARNDRNAMAALTLVYANDSQFRDPVEAAYWNDELEKWDVIADVRARNEAAIAAGEQRMAEIDERLRQLDAAERANNAAAVQARGPEPSEADMRAALEYAMYASNGETEIDNGVASGVLSIKQFQKHGCVPAEGADGYYCEYLIEAALEMQANDGGGVNWNDLLDVMLVPENASGRFVYDTALQRWVRFDE</sequence>
<name>A0A0A0ELK5_9GAMM</name>
<dbReference type="Pfam" id="PF08238">
    <property type="entry name" value="Sel1"/>
    <property type="match status" value="1"/>
</dbReference>
<dbReference type="eggNOG" id="COG0790">
    <property type="taxonomic scope" value="Bacteria"/>
</dbReference>
<dbReference type="InterPro" id="IPR006597">
    <property type="entry name" value="Sel1-like"/>
</dbReference>
<evidence type="ECO:0000313" key="3">
    <source>
        <dbReference type="EMBL" id="KGM51846.1"/>
    </source>
</evidence>
<feature type="region of interest" description="Disordered" evidence="1">
    <location>
        <begin position="26"/>
        <end position="46"/>
    </location>
</feature>
<dbReference type="RefSeq" id="WP_036193907.1">
    <property type="nucleotide sequence ID" value="NZ_AVPS01000005.1"/>
</dbReference>
<evidence type="ECO:0000256" key="2">
    <source>
        <dbReference type="SAM" id="SignalP"/>
    </source>
</evidence>
<accession>A0A0A0ELK5</accession>
<dbReference type="STRING" id="1122185.N792_09415"/>
<feature type="signal peptide" evidence="2">
    <location>
        <begin position="1"/>
        <end position="19"/>
    </location>
</feature>
<keyword evidence="2" id="KW-0732">Signal</keyword>
<dbReference type="EMBL" id="AVPS01000005">
    <property type="protein sequence ID" value="KGM51846.1"/>
    <property type="molecule type" value="Genomic_DNA"/>
</dbReference>
<dbReference type="OrthoDB" id="1442375at2"/>
<dbReference type="PANTHER" id="PTHR45011:SF1">
    <property type="entry name" value="DAP3-BINDING CELL DEATH ENHANCER 1"/>
    <property type="match status" value="1"/>
</dbReference>
<evidence type="ECO:0000313" key="4">
    <source>
        <dbReference type="Proteomes" id="UP000030017"/>
    </source>
</evidence>
<dbReference type="AlphaFoldDB" id="A0A0A0ELK5"/>
<dbReference type="PROSITE" id="PS51257">
    <property type="entry name" value="PROKAR_LIPOPROTEIN"/>
    <property type="match status" value="1"/>
</dbReference>
<organism evidence="3 4">
    <name type="scientific">Lysobacter concretionis Ko07 = DSM 16239</name>
    <dbReference type="NCBI Taxonomy" id="1122185"/>
    <lineage>
        <taxon>Bacteria</taxon>
        <taxon>Pseudomonadati</taxon>
        <taxon>Pseudomonadota</taxon>
        <taxon>Gammaproteobacteria</taxon>
        <taxon>Lysobacterales</taxon>
        <taxon>Lysobacteraceae</taxon>
        <taxon>Novilysobacter</taxon>
    </lineage>
</organism>
<evidence type="ECO:0008006" key="5">
    <source>
        <dbReference type="Google" id="ProtNLM"/>
    </source>
</evidence>
<dbReference type="PANTHER" id="PTHR45011">
    <property type="entry name" value="DAP3-BINDING CELL DEATH ENHANCER 1"/>
    <property type="match status" value="1"/>
</dbReference>
<dbReference type="SMART" id="SM00671">
    <property type="entry name" value="SEL1"/>
    <property type="match status" value="1"/>
</dbReference>
<dbReference type="Gene3D" id="1.25.40.10">
    <property type="entry name" value="Tetratricopeptide repeat domain"/>
    <property type="match status" value="1"/>
</dbReference>
<keyword evidence="4" id="KW-1185">Reference proteome</keyword>
<feature type="chain" id="PRO_5001962269" description="Sel1 repeat family protein" evidence="2">
    <location>
        <begin position="20"/>
        <end position="355"/>
    </location>
</feature>
<evidence type="ECO:0000256" key="1">
    <source>
        <dbReference type="SAM" id="MobiDB-lite"/>
    </source>
</evidence>
<proteinExistence type="predicted"/>